<gene>
    <name evidence="1" type="ORF">IE53DRAFT_387970</name>
</gene>
<name>A0ACD0NVA5_9BASI</name>
<accession>A0ACD0NVA5</accession>
<sequence>MIEEEILVNLVRGPTTSASNLTKRQTSTLTRILEEHMDEFIHQRMLYSELADELKLVHPGMNAIKRKILAEHVLEAVEALEQKAERINLLQTLLPEGFEVDFWSGGEGEEGEELKQGDWKEDGTRRNGKHDRPSSDDLVFDEYEGRKVVGSRRDPIRRVGPDVRKVDPKEDQEDRGQQVDPTSLLPPQDRPAKQDKAKRSSKRSKPTSTNTGHVDRNREGDDGASRRRSKKVIQATSSGGGVINPFSRARYSPPVVDSQEPPRWEEEEEQDPTKSKRERFEKGEPNDPTPTTNVRTSSHQRLARQQDQRNEVNRSTWPTSWNARR</sequence>
<organism evidence="1 2">
    <name type="scientific">Violaceomyces palustris</name>
    <dbReference type="NCBI Taxonomy" id="1673888"/>
    <lineage>
        <taxon>Eukaryota</taxon>
        <taxon>Fungi</taxon>
        <taxon>Dikarya</taxon>
        <taxon>Basidiomycota</taxon>
        <taxon>Ustilaginomycotina</taxon>
        <taxon>Ustilaginomycetes</taxon>
        <taxon>Violaceomycetales</taxon>
        <taxon>Violaceomycetaceae</taxon>
        <taxon>Violaceomyces</taxon>
    </lineage>
</organism>
<proteinExistence type="predicted"/>
<dbReference type="EMBL" id="KZ820006">
    <property type="protein sequence ID" value="PWN49788.1"/>
    <property type="molecule type" value="Genomic_DNA"/>
</dbReference>
<reference evidence="1 2" key="1">
    <citation type="journal article" date="2018" name="Mol. Biol. Evol.">
        <title>Broad Genomic Sampling Reveals a Smut Pathogenic Ancestry of the Fungal Clade Ustilaginomycotina.</title>
        <authorList>
            <person name="Kijpornyongpan T."/>
            <person name="Mondo S.J."/>
            <person name="Barry K."/>
            <person name="Sandor L."/>
            <person name="Lee J."/>
            <person name="Lipzen A."/>
            <person name="Pangilinan J."/>
            <person name="LaButti K."/>
            <person name="Hainaut M."/>
            <person name="Henrissat B."/>
            <person name="Grigoriev I.V."/>
            <person name="Spatafora J.W."/>
            <person name="Aime M.C."/>
        </authorList>
    </citation>
    <scope>NUCLEOTIDE SEQUENCE [LARGE SCALE GENOMIC DNA]</scope>
    <source>
        <strain evidence="1 2">SA 807</strain>
    </source>
</reference>
<evidence type="ECO:0000313" key="1">
    <source>
        <dbReference type="EMBL" id="PWN49788.1"/>
    </source>
</evidence>
<protein>
    <submittedName>
        <fullName evidence="1">Uncharacterized protein</fullName>
    </submittedName>
</protein>
<keyword evidence="2" id="KW-1185">Reference proteome</keyword>
<dbReference type="Proteomes" id="UP000245626">
    <property type="component" value="Unassembled WGS sequence"/>
</dbReference>
<evidence type="ECO:0000313" key="2">
    <source>
        <dbReference type="Proteomes" id="UP000245626"/>
    </source>
</evidence>